<name>S7TZD8_DESML</name>
<accession>S7TZD8</accession>
<feature type="signal peptide" evidence="1">
    <location>
        <begin position="1"/>
        <end position="25"/>
    </location>
</feature>
<dbReference type="eggNOG" id="ENOG5032EDN">
    <property type="taxonomic scope" value="Bacteria"/>
</dbReference>
<comment type="caution">
    <text evidence="2">The sequence shown here is derived from an EMBL/GenBank/DDBJ whole genome shotgun (WGS) entry which is preliminary data.</text>
</comment>
<dbReference type="Proteomes" id="UP000014977">
    <property type="component" value="Unassembled WGS sequence"/>
</dbReference>
<keyword evidence="1" id="KW-0732">Signal</keyword>
<organism evidence="2 3">
    <name type="scientific">Desulfococcus multivorans DSM 2059</name>
    <dbReference type="NCBI Taxonomy" id="1121405"/>
    <lineage>
        <taxon>Bacteria</taxon>
        <taxon>Pseudomonadati</taxon>
        <taxon>Thermodesulfobacteriota</taxon>
        <taxon>Desulfobacteria</taxon>
        <taxon>Desulfobacterales</taxon>
        <taxon>Desulfococcaceae</taxon>
        <taxon>Desulfococcus</taxon>
    </lineage>
</organism>
<dbReference type="EMBL" id="ATHJ01000064">
    <property type="protein sequence ID" value="EPR42551.1"/>
    <property type="molecule type" value="Genomic_DNA"/>
</dbReference>
<dbReference type="InterPro" id="IPR021747">
    <property type="entry name" value="DUF3313"/>
</dbReference>
<dbReference type="STRING" id="897.B2D07_07910"/>
<protein>
    <recommendedName>
        <fullName evidence="4">Lipoprotein</fullName>
    </recommendedName>
</protein>
<proteinExistence type="predicted"/>
<evidence type="ECO:0000313" key="3">
    <source>
        <dbReference type="Proteomes" id="UP000014977"/>
    </source>
</evidence>
<dbReference type="RefSeq" id="WP_020875923.1">
    <property type="nucleotide sequence ID" value="NZ_ATHJ01000064.1"/>
</dbReference>
<dbReference type="Pfam" id="PF11769">
    <property type="entry name" value="DUF3313"/>
    <property type="match status" value="1"/>
</dbReference>
<dbReference type="PROSITE" id="PS51257">
    <property type="entry name" value="PROKAR_LIPOPROTEIN"/>
    <property type="match status" value="1"/>
</dbReference>
<evidence type="ECO:0000313" key="2">
    <source>
        <dbReference type="EMBL" id="EPR42551.1"/>
    </source>
</evidence>
<reference evidence="2 3" key="1">
    <citation type="journal article" date="2013" name="Genome Announc.">
        <title>Draft genome sequences for three mercury-methylating, sulfate-reducing bacteria.</title>
        <authorList>
            <person name="Brown S.D."/>
            <person name="Hurt R.A.Jr."/>
            <person name="Gilmour C.C."/>
            <person name="Elias D.A."/>
        </authorList>
    </citation>
    <scope>NUCLEOTIDE SEQUENCE [LARGE SCALE GENOMIC DNA]</scope>
    <source>
        <strain evidence="2 3">DSM 2059</strain>
    </source>
</reference>
<evidence type="ECO:0000256" key="1">
    <source>
        <dbReference type="SAM" id="SignalP"/>
    </source>
</evidence>
<keyword evidence="3" id="KW-1185">Reference proteome</keyword>
<feature type="chain" id="PRO_5030177239" description="Lipoprotein" evidence="1">
    <location>
        <begin position="26"/>
        <end position="234"/>
    </location>
</feature>
<evidence type="ECO:0008006" key="4">
    <source>
        <dbReference type="Google" id="ProtNLM"/>
    </source>
</evidence>
<dbReference type="AlphaFoldDB" id="S7TZD8"/>
<dbReference type="OrthoDB" id="260045at2"/>
<sequence length="234" mass="25368">MIRPTGKTPAIAIGIVLACLMTACATQSTQSGKPAAPMQYSGFLKDYYGKLQPGPEGGAKMRWVNPDADFSRYNRIMLDSVVFYLSDDSAHKGIDAQEMKALADKCNMILVNALKDAYPIAAKPGPDVLRIRFAITDLKQSNPELSTVTSVIPIGLGISIFKKGATGAWSGSGSTTAEIMVLDAVTNEVLAVAQDEKSAGFTERFSKWGSTEEAFRFWGDRIRIILDNVHGRTR</sequence>
<gene>
    <name evidence="2" type="ORF">dsmv_1539</name>
</gene>